<sequence length="221" mass="24315">MLLQVQWRPGREVKHLASKFRTEIVADDVFYAHLPSWSFKAFTFSRDASNQEKQVDGHVKPVLSLESGGAIYSPPSVDYGQPIGYIPIPQGDPYLGGILAAYAPHAVILPQSTGMLPSLRVPLPLEPAEDEPIYVNAVPARVPTSSRNEESERIGRRFLNAKEQQEHEQQQQQQQQQKSAATSTANRKCFSGSTELQLGGDSGFHTDDSTSGSSAHHLGFF</sequence>
<comment type="subcellular location">
    <subcellularLocation>
        <location evidence="1">Nucleus</location>
    </subcellularLocation>
</comment>
<reference evidence="7" key="1">
    <citation type="submission" date="2020-07" db="EMBL/GenBank/DDBJ databases">
        <authorList>
            <person name="Lin J."/>
        </authorList>
    </citation>
    <scope>NUCLEOTIDE SEQUENCE</scope>
</reference>
<evidence type="ECO:0000256" key="2">
    <source>
        <dbReference type="ARBA" id="ARBA00023015"/>
    </source>
</evidence>
<name>A0A6V7P2Z2_ANACO</name>
<gene>
    <name evidence="7" type="ORF">CB5_LOCUS8289</name>
</gene>
<evidence type="ECO:0000256" key="4">
    <source>
        <dbReference type="ARBA" id="ARBA00023163"/>
    </source>
</evidence>
<feature type="compositionally biased region" description="Polar residues" evidence="6">
    <location>
        <begin position="178"/>
        <end position="196"/>
    </location>
</feature>
<keyword evidence="4" id="KW-0804">Transcription</keyword>
<keyword evidence="5" id="KW-0539">Nucleus</keyword>
<dbReference type="InterPro" id="IPR001289">
    <property type="entry name" value="NFYA"/>
</dbReference>
<keyword evidence="2" id="KW-0805">Transcription regulation</keyword>
<dbReference type="GO" id="GO:0003677">
    <property type="term" value="F:DNA binding"/>
    <property type="evidence" value="ECO:0007669"/>
    <property type="project" value="UniProtKB-KW"/>
</dbReference>
<evidence type="ECO:0000313" key="7">
    <source>
        <dbReference type="EMBL" id="CAD1825078.1"/>
    </source>
</evidence>
<evidence type="ECO:0000256" key="5">
    <source>
        <dbReference type="ARBA" id="ARBA00023242"/>
    </source>
</evidence>
<dbReference type="EMBL" id="LR862144">
    <property type="protein sequence ID" value="CAD1825078.1"/>
    <property type="molecule type" value="Genomic_DNA"/>
</dbReference>
<evidence type="ECO:0000256" key="3">
    <source>
        <dbReference type="ARBA" id="ARBA00023125"/>
    </source>
</evidence>
<dbReference type="GO" id="GO:0005634">
    <property type="term" value="C:nucleus"/>
    <property type="evidence" value="ECO:0007669"/>
    <property type="project" value="UniProtKB-SubCell"/>
</dbReference>
<dbReference type="GO" id="GO:0003700">
    <property type="term" value="F:DNA-binding transcription factor activity"/>
    <property type="evidence" value="ECO:0007669"/>
    <property type="project" value="InterPro"/>
</dbReference>
<dbReference type="AlphaFoldDB" id="A0A6V7P2Z2"/>
<keyword evidence="3" id="KW-0238">DNA-binding</keyword>
<accession>A0A6V7P2Z2</accession>
<evidence type="ECO:0000256" key="1">
    <source>
        <dbReference type="ARBA" id="ARBA00004123"/>
    </source>
</evidence>
<feature type="region of interest" description="Disordered" evidence="6">
    <location>
        <begin position="162"/>
        <end position="221"/>
    </location>
</feature>
<evidence type="ECO:0000256" key="6">
    <source>
        <dbReference type="SAM" id="MobiDB-lite"/>
    </source>
</evidence>
<proteinExistence type="predicted"/>
<dbReference type="PANTHER" id="PTHR12632">
    <property type="entry name" value="TRANSCRIPTION FACTOR NF-Y ALPHA-RELATED"/>
    <property type="match status" value="1"/>
</dbReference>
<protein>
    <submittedName>
        <fullName evidence="7">Uncharacterized protein</fullName>
    </submittedName>
</protein>
<organism evidence="7">
    <name type="scientific">Ananas comosus var. bracteatus</name>
    <name type="common">red pineapple</name>
    <dbReference type="NCBI Taxonomy" id="296719"/>
    <lineage>
        <taxon>Eukaryota</taxon>
        <taxon>Viridiplantae</taxon>
        <taxon>Streptophyta</taxon>
        <taxon>Embryophyta</taxon>
        <taxon>Tracheophyta</taxon>
        <taxon>Spermatophyta</taxon>
        <taxon>Magnoliopsida</taxon>
        <taxon>Liliopsida</taxon>
        <taxon>Poales</taxon>
        <taxon>Bromeliaceae</taxon>
        <taxon>Bromelioideae</taxon>
        <taxon>Ananas</taxon>
    </lineage>
</organism>